<name>A0ABP0V6M7_9BRYO</name>
<evidence type="ECO:0000313" key="2">
    <source>
        <dbReference type="Proteomes" id="UP001497512"/>
    </source>
</evidence>
<dbReference type="Proteomes" id="UP001497512">
    <property type="component" value="Chromosome 9"/>
</dbReference>
<proteinExistence type="predicted"/>
<sequence length="104" mass="11696">MKNLDQTYNSKYRTTSGYTNMICQKERAKMKVRKPIVKQPFLGEIVTVSKGLKGFFQEGGTDPRIGTSEQGKAQAEKYFSVVRPMEGTLISINAGRSIKSRVMQ</sequence>
<organism evidence="1 2">
    <name type="scientific">Sphagnum troendelagicum</name>
    <dbReference type="NCBI Taxonomy" id="128251"/>
    <lineage>
        <taxon>Eukaryota</taxon>
        <taxon>Viridiplantae</taxon>
        <taxon>Streptophyta</taxon>
        <taxon>Embryophyta</taxon>
        <taxon>Bryophyta</taxon>
        <taxon>Sphagnophytina</taxon>
        <taxon>Sphagnopsida</taxon>
        <taxon>Sphagnales</taxon>
        <taxon>Sphagnaceae</taxon>
        <taxon>Sphagnum</taxon>
    </lineage>
</organism>
<accession>A0ABP0V6M7</accession>
<keyword evidence="2" id="KW-1185">Reference proteome</keyword>
<gene>
    <name evidence="1" type="ORF">CSSPTR1EN2_LOCUS23577</name>
</gene>
<protein>
    <submittedName>
        <fullName evidence="1">Uncharacterized protein</fullName>
    </submittedName>
</protein>
<reference evidence="1" key="1">
    <citation type="submission" date="2024-02" db="EMBL/GenBank/DDBJ databases">
        <authorList>
            <consortium name="ELIXIR-Norway"/>
            <consortium name="Elixir Norway"/>
        </authorList>
    </citation>
    <scope>NUCLEOTIDE SEQUENCE</scope>
</reference>
<dbReference type="EMBL" id="OZ019901">
    <property type="protein sequence ID" value="CAK9237186.1"/>
    <property type="molecule type" value="Genomic_DNA"/>
</dbReference>
<evidence type="ECO:0000313" key="1">
    <source>
        <dbReference type="EMBL" id="CAK9237186.1"/>
    </source>
</evidence>